<dbReference type="GO" id="GO:0051287">
    <property type="term" value="F:NAD binding"/>
    <property type="evidence" value="ECO:0007669"/>
    <property type="project" value="InterPro"/>
</dbReference>
<evidence type="ECO:0000256" key="3">
    <source>
        <dbReference type="ARBA" id="ARBA00022833"/>
    </source>
</evidence>
<protein>
    <recommendedName>
        <fullName evidence="5">Histidinol dehydrogenase</fullName>
        <shortName evidence="5">HDH</shortName>
        <ecNumber evidence="5">1.1.1.23</ecNumber>
    </recommendedName>
</protein>
<evidence type="ECO:0000256" key="1">
    <source>
        <dbReference type="ARBA" id="ARBA00010178"/>
    </source>
</evidence>
<name>A0A1I3YG73_9PROT</name>
<feature type="binding site" evidence="5 9">
    <location>
        <position position="259"/>
    </location>
    <ligand>
        <name>substrate</name>
    </ligand>
</feature>
<comment type="catalytic activity">
    <reaction evidence="5">
        <text>L-histidinol + 2 NAD(+) + H2O = L-histidine + 2 NADH + 3 H(+)</text>
        <dbReference type="Rhea" id="RHEA:20641"/>
        <dbReference type="ChEBI" id="CHEBI:15377"/>
        <dbReference type="ChEBI" id="CHEBI:15378"/>
        <dbReference type="ChEBI" id="CHEBI:57540"/>
        <dbReference type="ChEBI" id="CHEBI:57595"/>
        <dbReference type="ChEBI" id="CHEBI:57699"/>
        <dbReference type="ChEBI" id="CHEBI:57945"/>
        <dbReference type="EC" id="1.1.1.23"/>
    </reaction>
</comment>
<feature type="binding site" evidence="5 10">
    <location>
        <position position="259"/>
    </location>
    <ligand>
        <name>Zn(2+)</name>
        <dbReference type="ChEBI" id="CHEBI:29105"/>
    </ligand>
</feature>
<evidence type="ECO:0000256" key="5">
    <source>
        <dbReference type="HAMAP-Rule" id="MF_01024"/>
    </source>
</evidence>
<dbReference type="Pfam" id="PF00815">
    <property type="entry name" value="Histidinol_dh"/>
    <property type="match status" value="1"/>
</dbReference>
<dbReference type="GO" id="GO:0004399">
    <property type="term" value="F:histidinol dehydrogenase activity"/>
    <property type="evidence" value="ECO:0007669"/>
    <property type="project" value="UniProtKB-UniRule"/>
</dbReference>
<keyword evidence="4 5" id="KW-0560">Oxidoreductase</keyword>
<evidence type="ECO:0000313" key="12">
    <source>
        <dbReference type="EMBL" id="SFK30281.1"/>
    </source>
</evidence>
<feature type="binding site" evidence="5 9">
    <location>
        <position position="415"/>
    </location>
    <ligand>
        <name>substrate</name>
    </ligand>
</feature>
<feature type="binding site" evidence="5 9">
    <location>
        <position position="262"/>
    </location>
    <ligand>
        <name>substrate</name>
    </ligand>
</feature>
<comment type="pathway">
    <text evidence="5">Amino-acid biosynthesis; L-histidine biosynthesis; L-histidine from 5-phospho-alpha-D-ribose 1-diphosphate: step 9/9.</text>
</comment>
<dbReference type="Proteomes" id="UP000199473">
    <property type="component" value="Unassembled WGS sequence"/>
</dbReference>
<dbReference type="EC" id="1.1.1.23" evidence="5"/>
<dbReference type="EMBL" id="FOSQ01000001">
    <property type="protein sequence ID" value="SFK30281.1"/>
    <property type="molecule type" value="Genomic_DNA"/>
</dbReference>
<feature type="binding site" evidence="5 9">
    <location>
        <position position="237"/>
    </location>
    <ligand>
        <name>substrate</name>
    </ligand>
</feature>
<dbReference type="PROSITE" id="PS00611">
    <property type="entry name" value="HISOL_DEHYDROGENASE"/>
    <property type="match status" value="1"/>
</dbReference>
<feature type="active site" description="Proton acceptor" evidence="5 7">
    <location>
        <position position="327"/>
    </location>
</feature>
<dbReference type="FunFam" id="3.40.50.1980:FF:000026">
    <property type="entry name" value="Histidinol dehydrogenase"/>
    <property type="match status" value="1"/>
</dbReference>
<dbReference type="UniPathway" id="UPA00031">
    <property type="reaction ID" value="UER00014"/>
</dbReference>
<keyword evidence="5" id="KW-0368">Histidine biosynthesis</keyword>
<dbReference type="FunFam" id="3.40.50.1980:FF:000001">
    <property type="entry name" value="Histidinol dehydrogenase"/>
    <property type="match status" value="1"/>
</dbReference>
<evidence type="ECO:0000313" key="13">
    <source>
        <dbReference type="Proteomes" id="UP000199473"/>
    </source>
</evidence>
<dbReference type="RefSeq" id="WP_092956862.1">
    <property type="nucleotide sequence ID" value="NZ_FOSQ01000001.1"/>
</dbReference>
<comment type="function">
    <text evidence="5">Catalyzes the sequential NAD-dependent oxidations of L-histidinol to L-histidinaldehyde and then to L-histidine.</text>
</comment>
<dbReference type="CDD" id="cd06572">
    <property type="entry name" value="Histidinol_dh"/>
    <property type="match status" value="1"/>
</dbReference>
<comment type="cofactor">
    <cofactor evidence="5 10">
        <name>Zn(2+)</name>
        <dbReference type="ChEBI" id="CHEBI:29105"/>
    </cofactor>
    <text evidence="5 10">Binds 1 zinc ion per subunit.</text>
</comment>
<keyword evidence="13" id="KW-1185">Reference proteome</keyword>
<dbReference type="HAMAP" id="MF_01024">
    <property type="entry name" value="HisD"/>
    <property type="match status" value="1"/>
</dbReference>
<accession>A0A1I3YG73</accession>
<dbReference type="Gene3D" id="1.20.5.1300">
    <property type="match status" value="1"/>
</dbReference>
<dbReference type="AlphaFoldDB" id="A0A1I3YG73"/>
<evidence type="ECO:0000256" key="8">
    <source>
        <dbReference type="PIRSR" id="PIRSR000099-2"/>
    </source>
</evidence>
<dbReference type="InterPro" id="IPR022695">
    <property type="entry name" value="Histidinol_DH_monofunct"/>
</dbReference>
<dbReference type="InterPro" id="IPR012131">
    <property type="entry name" value="Hstdl_DH"/>
</dbReference>
<dbReference type="OrthoDB" id="9805269at2"/>
<evidence type="ECO:0000256" key="9">
    <source>
        <dbReference type="PIRSR" id="PIRSR000099-3"/>
    </source>
</evidence>
<keyword evidence="3 5" id="KW-0862">Zinc</keyword>
<feature type="active site" description="Proton acceptor" evidence="5 7">
    <location>
        <position position="328"/>
    </location>
</feature>
<dbReference type="GO" id="GO:0008270">
    <property type="term" value="F:zinc ion binding"/>
    <property type="evidence" value="ECO:0007669"/>
    <property type="project" value="UniProtKB-UniRule"/>
</dbReference>
<dbReference type="PANTHER" id="PTHR21256:SF2">
    <property type="entry name" value="HISTIDINE BIOSYNTHESIS TRIFUNCTIONAL PROTEIN"/>
    <property type="match status" value="1"/>
</dbReference>
<organism evidence="12 13">
    <name type="scientific">Falsiroseomonas stagni DSM 19981</name>
    <dbReference type="NCBI Taxonomy" id="1123062"/>
    <lineage>
        <taxon>Bacteria</taxon>
        <taxon>Pseudomonadati</taxon>
        <taxon>Pseudomonadota</taxon>
        <taxon>Alphaproteobacteria</taxon>
        <taxon>Acetobacterales</taxon>
        <taxon>Roseomonadaceae</taxon>
        <taxon>Falsiroseomonas</taxon>
    </lineage>
</organism>
<keyword evidence="2 5" id="KW-0479">Metal-binding</keyword>
<evidence type="ECO:0000256" key="11">
    <source>
        <dbReference type="RuleBase" id="RU004175"/>
    </source>
</evidence>
<feature type="binding site" evidence="5 10">
    <location>
        <position position="361"/>
    </location>
    <ligand>
        <name>Zn(2+)</name>
        <dbReference type="ChEBI" id="CHEBI:29105"/>
    </ligand>
</feature>
<dbReference type="Gene3D" id="3.40.50.1980">
    <property type="entry name" value="Nitrogenase molybdenum iron protein domain"/>
    <property type="match status" value="2"/>
</dbReference>
<feature type="binding site" evidence="5 10">
    <location>
        <position position="420"/>
    </location>
    <ligand>
        <name>Zn(2+)</name>
        <dbReference type="ChEBI" id="CHEBI:29105"/>
    </ligand>
</feature>
<reference evidence="12 13" key="1">
    <citation type="submission" date="2016-10" db="EMBL/GenBank/DDBJ databases">
        <authorList>
            <person name="de Groot N.N."/>
        </authorList>
    </citation>
    <scope>NUCLEOTIDE SEQUENCE [LARGE SCALE GENOMIC DNA]</scope>
    <source>
        <strain evidence="12 13">DSM 19981</strain>
    </source>
</reference>
<evidence type="ECO:0000256" key="4">
    <source>
        <dbReference type="ARBA" id="ARBA00023002"/>
    </source>
</evidence>
<dbReference type="NCBIfam" id="TIGR00069">
    <property type="entry name" value="hisD"/>
    <property type="match status" value="1"/>
</dbReference>
<dbReference type="PANTHER" id="PTHR21256">
    <property type="entry name" value="HISTIDINOL DEHYDROGENASE HDH"/>
    <property type="match status" value="1"/>
</dbReference>
<dbReference type="GO" id="GO:0000105">
    <property type="term" value="P:L-histidine biosynthetic process"/>
    <property type="evidence" value="ECO:0007669"/>
    <property type="project" value="UniProtKB-UniRule"/>
</dbReference>
<evidence type="ECO:0000256" key="7">
    <source>
        <dbReference type="PIRSR" id="PIRSR000099-1"/>
    </source>
</evidence>
<proteinExistence type="inferred from homology"/>
<evidence type="ECO:0000256" key="6">
    <source>
        <dbReference type="PIRNR" id="PIRNR000099"/>
    </source>
</evidence>
<evidence type="ECO:0000256" key="10">
    <source>
        <dbReference type="PIRSR" id="PIRSR000099-4"/>
    </source>
</evidence>
<dbReference type="SUPFAM" id="SSF53720">
    <property type="entry name" value="ALDH-like"/>
    <property type="match status" value="1"/>
</dbReference>
<feature type="binding site" evidence="5 8">
    <location>
        <position position="214"/>
    </location>
    <ligand>
        <name>NAD(+)</name>
        <dbReference type="ChEBI" id="CHEBI:57540"/>
    </ligand>
</feature>
<feature type="binding site" evidence="5 9">
    <location>
        <position position="361"/>
    </location>
    <ligand>
        <name>substrate</name>
    </ligand>
</feature>
<dbReference type="PIRSF" id="PIRSF000099">
    <property type="entry name" value="Histidinol_dh"/>
    <property type="match status" value="1"/>
</dbReference>
<keyword evidence="5" id="KW-0028">Amino-acid biosynthesis</keyword>
<dbReference type="InterPro" id="IPR016161">
    <property type="entry name" value="Ald_DH/histidinol_DH"/>
</dbReference>
<feature type="binding site" evidence="5 9">
    <location>
        <position position="328"/>
    </location>
    <ligand>
        <name>substrate</name>
    </ligand>
</feature>
<comment type="similarity">
    <text evidence="1 5 6 11">Belongs to the histidinol dehydrogenase family.</text>
</comment>
<feature type="binding site" evidence="5 8">
    <location>
        <position position="191"/>
    </location>
    <ligand>
        <name>NAD(+)</name>
        <dbReference type="ChEBI" id="CHEBI:57540"/>
    </ligand>
</feature>
<dbReference type="InterPro" id="IPR001692">
    <property type="entry name" value="Histidinol_DH_CS"/>
</dbReference>
<keyword evidence="5 8" id="KW-0520">NAD</keyword>
<feature type="binding site" evidence="5 10">
    <location>
        <position position="262"/>
    </location>
    <ligand>
        <name>Zn(2+)</name>
        <dbReference type="ChEBI" id="CHEBI:29105"/>
    </ligand>
</feature>
<evidence type="ECO:0000256" key="2">
    <source>
        <dbReference type="ARBA" id="ARBA00022723"/>
    </source>
</evidence>
<feature type="binding site" evidence="5 8">
    <location>
        <position position="130"/>
    </location>
    <ligand>
        <name>NAD(+)</name>
        <dbReference type="ChEBI" id="CHEBI:57540"/>
    </ligand>
</feature>
<dbReference type="GO" id="GO:0005829">
    <property type="term" value="C:cytosol"/>
    <property type="evidence" value="ECO:0007669"/>
    <property type="project" value="TreeGrafter"/>
</dbReference>
<sequence length="443" mass="45811">MKRLSTADAAFEAAFRSLLDEARDTTARVDAAVAGIIQAIQAGGDAALLDLTRRFDRWSPADAAALRVTEAEIDTATAAIPADQRDALAAAARRIEAFHAAQLPRDITLDDGAGIVTGMRWGAIDAVGLYVPGGKAAYPSSVLMNALPARVAGVGRIAMCVPTPDGVLNPLVLAAARLAGVSEVWRIGGAQAVAAMAWGTASIAPVDRIVGPGNAYVAEAKRQAFGKVGIDSIAGPSEVVVLADGTNNADHVALDLLAQAEHDEAAQSILITDDAAFADRVVAAVDKALETLPRAAIAGASWRAHGAVIVVESWNQAVDLTNRLAPEHLQIMVEAPRALFARIRHAGAAFLGRHCPEALGDYVAGPNHVLPTGRTARFASGLSVFDFIKRTTWVEATEAGIAAIGPAAVVLAQAEGLDAHGLSVAARLRLNGPARLRLNGPTA</sequence>
<dbReference type="STRING" id="1123062.SAMN02745775_1011231"/>
<feature type="binding site" evidence="5 9">
    <location>
        <position position="420"/>
    </location>
    <ligand>
        <name>substrate</name>
    </ligand>
</feature>
<gene>
    <name evidence="5" type="primary">hisD</name>
    <name evidence="12" type="ORF">SAMN02745775_1011231</name>
</gene>
<dbReference type="PRINTS" id="PR00083">
    <property type="entry name" value="HOLDHDRGNASE"/>
</dbReference>